<proteinExistence type="predicted"/>
<dbReference type="GeneID" id="74942529"/>
<sequence>MTYVVEGLADSTVRFDDGSSLLVTGPVGAGREAALDVLDDISGSETVVFISTNDGAASAVDWFGERGVDTTVRLGIVDASGSSMPVPEGLPVERLGSPGDLTGMSLGFAKLAQRFEQAGSGDRIRVGLVSVSTLLMYADVQTVFRFLHVFTSRIRSGGLLGVFTLEPGMHDDQTVNTVRAIFDCEARVDEDETVDLRGTGFTKG</sequence>
<evidence type="ECO:0000313" key="1">
    <source>
        <dbReference type="EMBL" id="UWM56391.1"/>
    </source>
</evidence>
<organism evidence="1 2">
    <name type="scientific">Salinirubellus salinus</name>
    <dbReference type="NCBI Taxonomy" id="1364945"/>
    <lineage>
        <taxon>Archaea</taxon>
        <taxon>Methanobacteriati</taxon>
        <taxon>Methanobacteriota</taxon>
        <taxon>Stenosarchaea group</taxon>
        <taxon>Halobacteria</taxon>
        <taxon>Halobacteriales</taxon>
        <taxon>Natronomonadaceae</taxon>
        <taxon>Salinirubellus</taxon>
    </lineage>
</organism>
<dbReference type="Proteomes" id="UP001057580">
    <property type="component" value="Chromosome"/>
</dbReference>
<dbReference type="RefSeq" id="WP_260643505.1">
    <property type="nucleotide sequence ID" value="NZ_CP104003.1"/>
</dbReference>
<dbReference type="Pfam" id="PF24336">
    <property type="entry name" value="DUF7504"/>
    <property type="match status" value="1"/>
</dbReference>
<gene>
    <name evidence="1" type="ORF">N0B31_08865</name>
</gene>
<evidence type="ECO:0000313" key="2">
    <source>
        <dbReference type="Proteomes" id="UP001057580"/>
    </source>
</evidence>
<name>A0A9E7R5Q6_9EURY</name>
<accession>A0A9E7R5Q6</accession>
<dbReference type="EMBL" id="CP104003">
    <property type="protein sequence ID" value="UWM56391.1"/>
    <property type="molecule type" value="Genomic_DNA"/>
</dbReference>
<dbReference type="AlphaFoldDB" id="A0A9E7R5Q6"/>
<dbReference type="KEGG" id="ssai:N0B31_08865"/>
<reference evidence="1" key="1">
    <citation type="submission" date="2022-09" db="EMBL/GenBank/DDBJ databases">
        <title>Diverse halophilic archaea isolated from saline environments.</title>
        <authorList>
            <person name="Cui H.-L."/>
        </authorList>
    </citation>
    <scope>NUCLEOTIDE SEQUENCE</scope>
    <source>
        <strain evidence="1">ZS-35-S2</strain>
    </source>
</reference>
<dbReference type="InterPro" id="IPR055927">
    <property type="entry name" value="DUF7504"/>
</dbReference>
<evidence type="ECO:0008006" key="3">
    <source>
        <dbReference type="Google" id="ProtNLM"/>
    </source>
</evidence>
<keyword evidence="2" id="KW-1185">Reference proteome</keyword>
<protein>
    <recommendedName>
        <fullName evidence="3">Recombinase RecA</fullName>
    </recommendedName>
</protein>